<dbReference type="Pfam" id="PF25876">
    <property type="entry name" value="HH_MFP_RND"/>
    <property type="match status" value="1"/>
</dbReference>
<dbReference type="InterPro" id="IPR058625">
    <property type="entry name" value="MdtA-like_BSH"/>
</dbReference>
<evidence type="ECO:0000259" key="5">
    <source>
        <dbReference type="Pfam" id="PF25917"/>
    </source>
</evidence>
<feature type="coiled-coil region" evidence="3">
    <location>
        <begin position="96"/>
        <end position="168"/>
    </location>
</feature>
<evidence type="ECO:0000256" key="1">
    <source>
        <dbReference type="ARBA" id="ARBA00004196"/>
    </source>
</evidence>
<keyword evidence="3" id="KW-0175">Coiled coil</keyword>
<dbReference type="Pfam" id="PF25944">
    <property type="entry name" value="Beta-barrel_RND"/>
    <property type="match status" value="1"/>
</dbReference>
<proteinExistence type="inferred from homology"/>
<feature type="domain" description="Multidrug resistance protein MdtA-like C-terminal permuted SH3" evidence="7">
    <location>
        <begin position="296"/>
        <end position="353"/>
    </location>
</feature>
<dbReference type="EMBL" id="PVTH01000003">
    <property type="protein sequence ID" value="PRY53574.1"/>
    <property type="molecule type" value="Genomic_DNA"/>
</dbReference>
<dbReference type="Gene3D" id="2.40.420.20">
    <property type="match status" value="1"/>
</dbReference>
<dbReference type="GO" id="GO:0005886">
    <property type="term" value="C:plasma membrane"/>
    <property type="evidence" value="ECO:0007669"/>
    <property type="project" value="TreeGrafter"/>
</dbReference>
<dbReference type="OrthoDB" id="9801814at2"/>
<dbReference type="Proteomes" id="UP000238034">
    <property type="component" value="Unassembled WGS sequence"/>
</dbReference>
<evidence type="ECO:0000259" key="6">
    <source>
        <dbReference type="Pfam" id="PF25944"/>
    </source>
</evidence>
<name>A0A2T0U6P4_9SPHI</name>
<comment type="similarity">
    <text evidence="2">Belongs to the membrane fusion protein (MFP) (TC 8.A.1) family.</text>
</comment>
<evidence type="ECO:0000256" key="3">
    <source>
        <dbReference type="SAM" id="Coils"/>
    </source>
</evidence>
<dbReference type="Gene3D" id="2.40.30.170">
    <property type="match status" value="1"/>
</dbReference>
<organism evidence="8 9">
    <name type="scientific">Arcticibacter pallidicorallinus</name>
    <dbReference type="NCBI Taxonomy" id="1259464"/>
    <lineage>
        <taxon>Bacteria</taxon>
        <taxon>Pseudomonadati</taxon>
        <taxon>Bacteroidota</taxon>
        <taxon>Sphingobacteriia</taxon>
        <taxon>Sphingobacteriales</taxon>
        <taxon>Sphingobacteriaceae</taxon>
        <taxon>Arcticibacter</taxon>
    </lineage>
</organism>
<dbReference type="NCBIfam" id="TIGR01730">
    <property type="entry name" value="RND_mfp"/>
    <property type="match status" value="1"/>
</dbReference>
<protein>
    <submittedName>
        <fullName evidence="8">Membrane fusion protein (Multidrug efflux system)</fullName>
    </submittedName>
</protein>
<evidence type="ECO:0000313" key="8">
    <source>
        <dbReference type="EMBL" id="PRY53574.1"/>
    </source>
</evidence>
<dbReference type="InterPro" id="IPR058627">
    <property type="entry name" value="MdtA-like_C"/>
</dbReference>
<dbReference type="InterPro" id="IPR006143">
    <property type="entry name" value="RND_pump_MFP"/>
</dbReference>
<dbReference type="Pfam" id="PF25917">
    <property type="entry name" value="BSH_RND"/>
    <property type="match status" value="1"/>
</dbReference>
<keyword evidence="9" id="KW-1185">Reference proteome</keyword>
<dbReference type="GO" id="GO:0030313">
    <property type="term" value="C:cell envelope"/>
    <property type="evidence" value="ECO:0007669"/>
    <property type="project" value="UniProtKB-SubCell"/>
</dbReference>
<feature type="domain" description="Multidrug resistance protein MdtA-like beta-barrel" evidence="6">
    <location>
        <begin position="208"/>
        <end position="287"/>
    </location>
</feature>
<comment type="subcellular location">
    <subcellularLocation>
        <location evidence="1">Cell envelope</location>
    </subcellularLocation>
</comment>
<feature type="domain" description="Multidrug resistance protein MdtA-like barrel-sandwich hybrid" evidence="5">
    <location>
        <begin position="62"/>
        <end position="202"/>
    </location>
</feature>
<dbReference type="Pfam" id="PF25967">
    <property type="entry name" value="RND-MFP_C"/>
    <property type="match status" value="1"/>
</dbReference>
<dbReference type="PANTHER" id="PTHR30158">
    <property type="entry name" value="ACRA/E-RELATED COMPONENT OF DRUG EFFLUX TRANSPORTER"/>
    <property type="match status" value="1"/>
</dbReference>
<dbReference type="Gene3D" id="1.10.287.470">
    <property type="entry name" value="Helix hairpin bin"/>
    <property type="match status" value="1"/>
</dbReference>
<dbReference type="SUPFAM" id="SSF111369">
    <property type="entry name" value="HlyD-like secretion proteins"/>
    <property type="match status" value="1"/>
</dbReference>
<evidence type="ECO:0000256" key="2">
    <source>
        <dbReference type="ARBA" id="ARBA00009477"/>
    </source>
</evidence>
<dbReference type="Gene3D" id="2.40.50.100">
    <property type="match status" value="1"/>
</dbReference>
<dbReference type="GO" id="GO:0046677">
    <property type="term" value="P:response to antibiotic"/>
    <property type="evidence" value="ECO:0007669"/>
    <property type="project" value="TreeGrafter"/>
</dbReference>
<dbReference type="InterPro" id="IPR058624">
    <property type="entry name" value="MdtA-like_HH"/>
</dbReference>
<feature type="domain" description="Multidrug resistance protein MdtA-like alpha-helical hairpin" evidence="4">
    <location>
        <begin position="103"/>
        <end position="170"/>
    </location>
</feature>
<accession>A0A2T0U6P4</accession>
<dbReference type="InterPro" id="IPR058626">
    <property type="entry name" value="MdtA-like_b-barrel"/>
</dbReference>
<reference evidence="8 9" key="1">
    <citation type="submission" date="2018-03" db="EMBL/GenBank/DDBJ databases">
        <title>Genomic Encyclopedia of Type Strains, Phase III (KMG-III): the genomes of soil and plant-associated and newly described type strains.</title>
        <authorList>
            <person name="Whitman W."/>
        </authorList>
    </citation>
    <scope>NUCLEOTIDE SEQUENCE [LARGE SCALE GENOMIC DNA]</scope>
    <source>
        <strain evidence="8 9">CGMCC 1.9313</strain>
    </source>
</reference>
<evidence type="ECO:0000259" key="7">
    <source>
        <dbReference type="Pfam" id="PF25967"/>
    </source>
</evidence>
<evidence type="ECO:0000313" key="9">
    <source>
        <dbReference type="Proteomes" id="UP000238034"/>
    </source>
</evidence>
<dbReference type="GO" id="GO:0022857">
    <property type="term" value="F:transmembrane transporter activity"/>
    <property type="evidence" value="ECO:0007669"/>
    <property type="project" value="InterPro"/>
</dbReference>
<comment type="caution">
    <text evidence="8">The sequence shown here is derived from an EMBL/GenBank/DDBJ whole genome shotgun (WGS) entry which is preliminary data.</text>
</comment>
<dbReference type="PROSITE" id="PS51257">
    <property type="entry name" value="PROKAR_LIPOPROTEIN"/>
    <property type="match status" value="1"/>
</dbReference>
<dbReference type="RefSeq" id="WP_106292184.1">
    <property type="nucleotide sequence ID" value="NZ_PVTH01000003.1"/>
</dbReference>
<evidence type="ECO:0000259" key="4">
    <source>
        <dbReference type="Pfam" id="PF25876"/>
    </source>
</evidence>
<sequence length="376" mass="40171">MNNKLTFASIIFGSALLTACGGSDQSKQAPAAPPAVTVSTYTVQKEQVNGIDSYPGTIVPLNEVELRAEVNGYITNIFVKDGQQVSKGQKLYEIDRSRYQAVYNQANAQLQIAKANLTKTQKDAERYTRLAQQDAIAKQRVDYAQADLQTAQAQVASAQATLSNAATDLRRSTIIAPFSGKIGISMVRRGALVTAGSTLINTVSAPDPMGVDININESDIAYFSQLQQGKAASFDIILPDNSKYSSSGKVLAVDRAVDPQTGTLRVRASFPNANGKLVAGMNCTVQVANKQSGEQITVPYQAVTEQLGEFTVYVVGDSNKVAQRQVKLGIKVNDRIVIRDGLKEGEVIVSTGTQNLREGAVIQTEASAQPAAAPKQ</sequence>
<gene>
    <name evidence="8" type="ORF">B0I27_10339</name>
</gene>
<dbReference type="AlphaFoldDB" id="A0A2T0U6P4"/>